<comment type="caution">
    <text evidence="1">The sequence shown here is derived from an EMBL/GenBank/DDBJ whole genome shotgun (WGS) entry which is preliminary data.</text>
</comment>
<dbReference type="EMBL" id="BAUJ01000054">
    <property type="protein sequence ID" value="GAD90709.1"/>
    <property type="molecule type" value="Genomic_DNA"/>
</dbReference>
<evidence type="ECO:0000313" key="2">
    <source>
        <dbReference type="Proteomes" id="UP000017800"/>
    </source>
</evidence>
<proteinExistence type="predicted"/>
<dbReference type="Proteomes" id="UP000017800">
    <property type="component" value="Unassembled WGS sequence"/>
</dbReference>
<protein>
    <submittedName>
        <fullName evidence="1">Uncharacterized protein</fullName>
    </submittedName>
</protein>
<dbReference type="AlphaFoldDB" id="V5F5A6"/>
<organism evidence="1 2">
    <name type="scientific">Vibrio halioticoli NBRC 102217</name>
    <dbReference type="NCBI Taxonomy" id="1219072"/>
    <lineage>
        <taxon>Bacteria</taxon>
        <taxon>Pseudomonadati</taxon>
        <taxon>Pseudomonadota</taxon>
        <taxon>Gammaproteobacteria</taxon>
        <taxon>Vibrionales</taxon>
        <taxon>Vibrionaceae</taxon>
        <taxon>Vibrio</taxon>
    </lineage>
</organism>
<evidence type="ECO:0000313" key="1">
    <source>
        <dbReference type="EMBL" id="GAD90709.1"/>
    </source>
</evidence>
<name>V5F5A6_9VIBR</name>
<sequence length="132" mass="14570">MTIKGVSMSTPIQPIAMLTMNNILRDIAQGSLTLLLPIKTSTNNDTNDTDRMVSLIAGLSNRGLVTKSIDIPSRTLDVIFGFTVQSFQMTALCMDDQKQCYAVLASKGHQYQRPESLQLPAWVNTTQNMSFV</sequence>
<accession>V5F5A6</accession>
<keyword evidence="2" id="KW-1185">Reference proteome</keyword>
<reference evidence="1 2" key="1">
    <citation type="submission" date="2013-10" db="EMBL/GenBank/DDBJ databases">
        <authorList>
            <person name="Ichikawa N."/>
            <person name="Kimura A."/>
            <person name="Ohji S."/>
            <person name="Hosoyama A."/>
            <person name="Fujita N."/>
        </authorList>
    </citation>
    <scope>NUCLEOTIDE SEQUENCE [LARGE SCALE GENOMIC DNA]</scope>
    <source>
        <strain evidence="1 2">NBRC 102217</strain>
    </source>
</reference>
<reference evidence="1 2" key="2">
    <citation type="submission" date="2013-11" db="EMBL/GenBank/DDBJ databases">
        <title>Whole genome shotgun sequence of Vibrio halioticoli NBRC 102217.</title>
        <authorList>
            <person name="Isaki S."/>
            <person name="Kimura A."/>
            <person name="Ohji S."/>
            <person name="Hosoyama A."/>
            <person name="Fujita N."/>
            <person name="Hashimoto M."/>
            <person name="Hosoyama Y."/>
            <person name="Yamazoe A."/>
        </authorList>
    </citation>
    <scope>NUCLEOTIDE SEQUENCE [LARGE SCALE GENOMIC DNA]</scope>
    <source>
        <strain evidence="1 2">NBRC 102217</strain>
    </source>
</reference>
<gene>
    <name evidence="1" type="ORF">VHA01S_054_00030</name>
</gene>